<evidence type="ECO:0000313" key="2">
    <source>
        <dbReference type="Proteomes" id="UP000634136"/>
    </source>
</evidence>
<accession>A0A834TY92</accession>
<comment type="caution">
    <text evidence="1">The sequence shown here is derived from an EMBL/GenBank/DDBJ whole genome shotgun (WGS) entry which is preliminary data.</text>
</comment>
<reference evidence="1" key="1">
    <citation type="submission" date="2020-09" db="EMBL/GenBank/DDBJ databases">
        <title>Genome-Enabled Discovery of Anthraquinone Biosynthesis in Senna tora.</title>
        <authorList>
            <person name="Kang S.-H."/>
            <person name="Pandey R.P."/>
            <person name="Lee C.-M."/>
            <person name="Sim J.-S."/>
            <person name="Jeong J.-T."/>
            <person name="Choi B.-S."/>
            <person name="Jung M."/>
            <person name="Ginzburg D."/>
            <person name="Zhao K."/>
            <person name="Won S.Y."/>
            <person name="Oh T.-J."/>
            <person name="Yu Y."/>
            <person name="Kim N.-H."/>
            <person name="Lee O.R."/>
            <person name="Lee T.-H."/>
            <person name="Bashyal P."/>
            <person name="Kim T.-S."/>
            <person name="Lee W.-H."/>
            <person name="Kawkins C."/>
            <person name="Kim C.-K."/>
            <person name="Kim J.S."/>
            <person name="Ahn B.O."/>
            <person name="Rhee S.Y."/>
            <person name="Sohng J.K."/>
        </authorList>
    </citation>
    <scope>NUCLEOTIDE SEQUENCE</scope>
    <source>
        <tissue evidence="1">Leaf</tissue>
    </source>
</reference>
<name>A0A834TY92_9FABA</name>
<evidence type="ECO:0000313" key="1">
    <source>
        <dbReference type="EMBL" id="KAF7830760.1"/>
    </source>
</evidence>
<keyword evidence="2" id="KW-1185">Reference proteome</keyword>
<gene>
    <name evidence="1" type="ORF">G2W53_013093</name>
</gene>
<organism evidence="1 2">
    <name type="scientific">Senna tora</name>
    <dbReference type="NCBI Taxonomy" id="362788"/>
    <lineage>
        <taxon>Eukaryota</taxon>
        <taxon>Viridiplantae</taxon>
        <taxon>Streptophyta</taxon>
        <taxon>Embryophyta</taxon>
        <taxon>Tracheophyta</taxon>
        <taxon>Spermatophyta</taxon>
        <taxon>Magnoliopsida</taxon>
        <taxon>eudicotyledons</taxon>
        <taxon>Gunneridae</taxon>
        <taxon>Pentapetalae</taxon>
        <taxon>rosids</taxon>
        <taxon>fabids</taxon>
        <taxon>Fabales</taxon>
        <taxon>Fabaceae</taxon>
        <taxon>Caesalpinioideae</taxon>
        <taxon>Cassia clade</taxon>
        <taxon>Senna</taxon>
    </lineage>
</organism>
<proteinExistence type="predicted"/>
<dbReference type="EMBL" id="JAAIUW010000005">
    <property type="protein sequence ID" value="KAF7830760.1"/>
    <property type="molecule type" value="Genomic_DNA"/>
</dbReference>
<dbReference type="Proteomes" id="UP000634136">
    <property type="component" value="Unassembled WGS sequence"/>
</dbReference>
<dbReference type="AlphaFoldDB" id="A0A834TY92"/>
<sequence length="28" mass="3556">MVWETKELYVIEISEMGEVWKEEARRQW</sequence>
<protein>
    <submittedName>
        <fullName evidence="1">Uncharacterized protein</fullName>
    </submittedName>
</protein>